<dbReference type="InterPro" id="IPR003772">
    <property type="entry name" value="YceD"/>
</dbReference>
<organism evidence="1 2">
    <name type="scientific">Desulfosarcina alkanivorans</name>
    <dbReference type="NCBI Taxonomy" id="571177"/>
    <lineage>
        <taxon>Bacteria</taxon>
        <taxon>Pseudomonadati</taxon>
        <taxon>Thermodesulfobacteriota</taxon>
        <taxon>Desulfobacteria</taxon>
        <taxon>Desulfobacterales</taxon>
        <taxon>Desulfosarcinaceae</taxon>
        <taxon>Desulfosarcina</taxon>
    </lineage>
</organism>
<accession>A0A5K7YQR6</accession>
<proteinExistence type="predicted"/>
<protein>
    <recommendedName>
        <fullName evidence="3">DUF177 domain-containing protein</fullName>
    </recommendedName>
</protein>
<dbReference type="EMBL" id="AP021874">
    <property type="protein sequence ID" value="BBO66957.1"/>
    <property type="molecule type" value="Genomic_DNA"/>
</dbReference>
<dbReference type="AlphaFoldDB" id="A0A5K7YQR6"/>
<evidence type="ECO:0008006" key="3">
    <source>
        <dbReference type="Google" id="ProtNLM"/>
    </source>
</evidence>
<dbReference type="OrthoDB" id="9790372at2"/>
<gene>
    <name evidence="1" type="ORF">DSCA_08870</name>
</gene>
<dbReference type="PANTHER" id="PTHR34374:SF1">
    <property type="entry name" value="LARGE RIBOSOMAL RNA SUBUNIT ACCUMULATION PROTEIN YCED HOMOLOG 1, CHLOROPLASTIC"/>
    <property type="match status" value="1"/>
</dbReference>
<dbReference type="PANTHER" id="PTHR34374">
    <property type="entry name" value="LARGE RIBOSOMAL RNA SUBUNIT ACCUMULATION PROTEIN YCED HOMOLOG 1, CHLOROPLASTIC"/>
    <property type="match status" value="1"/>
</dbReference>
<reference evidence="1 2" key="1">
    <citation type="submission" date="2019-11" db="EMBL/GenBank/DDBJ databases">
        <title>Comparative genomics of hydrocarbon-degrading Desulfosarcina strains.</title>
        <authorList>
            <person name="Watanabe M."/>
            <person name="Kojima H."/>
            <person name="Fukui M."/>
        </authorList>
    </citation>
    <scope>NUCLEOTIDE SEQUENCE [LARGE SCALE GENOMIC DNA]</scope>
    <source>
        <strain evidence="1 2">PL12</strain>
    </source>
</reference>
<sequence length="186" mass="20118">MLRIPIGSITERGLDMDETVEAALLPLLHAVSSEGDIRFTRPVRLRLHAMLAGETIRIDGTVTTAVRMPCSRCLERFDLPLSADFSATAAPQQPSMNDTGAGEDIELSADEMDVIGYSGDSVDLADEVAQQVIMALPFKPVCRDTCEGLCSQCGANLNQAPCRCPSRDEANPFAVLKTLSFSDDKR</sequence>
<dbReference type="Proteomes" id="UP000427906">
    <property type="component" value="Chromosome"/>
</dbReference>
<dbReference type="KEGG" id="dalk:DSCA_08870"/>
<keyword evidence="2" id="KW-1185">Reference proteome</keyword>
<evidence type="ECO:0000313" key="2">
    <source>
        <dbReference type="Proteomes" id="UP000427906"/>
    </source>
</evidence>
<evidence type="ECO:0000313" key="1">
    <source>
        <dbReference type="EMBL" id="BBO66957.1"/>
    </source>
</evidence>
<dbReference type="Pfam" id="PF02620">
    <property type="entry name" value="YceD"/>
    <property type="match status" value="1"/>
</dbReference>
<name>A0A5K7YQR6_9BACT</name>